<evidence type="ECO:0000313" key="5">
    <source>
        <dbReference type="Proteomes" id="UP001632037"/>
    </source>
</evidence>
<gene>
    <name evidence="4" type="ORF">V7S43_002188</name>
</gene>
<comment type="caution">
    <text evidence="4">The sequence shown here is derived from an EMBL/GenBank/DDBJ whole genome shotgun (WGS) entry which is preliminary data.</text>
</comment>
<keyword evidence="5" id="KW-1185">Reference proteome</keyword>
<dbReference type="GO" id="GO:0016874">
    <property type="term" value="F:ligase activity"/>
    <property type="evidence" value="ECO:0007669"/>
    <property type="project" value="UniProtKB-KW"/>
</dbReference>
<evidence type="ECO:0000256" key="2">
    <source>
        <dbReference type="ARBA" id="ARBA00022741"/>
    </source>
</evidence>
<evidence type="ECO:0000256" key="1">
    <source>
        <dbReference type="ARBA" id="ARBA00022598"/>
    </source>
</evidence>
<keyword evidence="1" id="KW-0436">Ligase</keyword>
<organism evidence="4 5">
    <name type="scientific">Phytophthora oleae</name>
    <dbReference type="NCBI Taxonomy" id="2107226"/>
    <lineage>
        <taxon>Eukaryota</taxon>
        <taxon>Sar</taxon>
        <taxon>Stramenopiles</taxon>
        <taxon>Oomycota</taxon>
        <taxon>Peronosporomycetes</taxon>
        <taxon>Peronosporales</taxon>
        <taxon>Peronosporaceae</taxon>
        <taxon>Phytophthora</taxon>
    </lineage>
</organism>
<keyword evidence="2" id="KW-0547">Nucleotide-binding</keyword>
<dbReference type="PANTHER" id="PTHR11405">
    <property type="entry name" value="CARBAMOYLTRANSFERASE FAMILY MEMBER"/>
    <property type="match status" value="1"/>
</dbReference>
<sequence>MASIGGQTALSVGLELYQNSDLDRHNVCVMGTQIDAIIDTENREKFSAKLIEIGETIALSQPATTCTAGRRLSTRWCVLPRTTASR</sequence>
<accession>A0ABD3G2U2</accession>
<dbReference type="GO" id="GO:0005524">
    <property type="term" value="F:ATP binding"/>
    <property type="evidence" value="ECO:0007669"/>
    <property type="project" value="UniProtKB-KW"/>
</dbReference>
<dbReference type="EMBL" id="JBIMZQ010000003">
    <property type="protein sequence ID" value="KAL3672886.1"/>
    <property type="molecule type" value="Genomic_DNA"/>
</dbReference>
<protein>
    <submittedName>
        <fullName evidence="4">Uncharacterized protein</fullName>
    </submittedName>
</protein>
<keyword evidence="3" id="KW-0067">ATP-binding</keyword>
<dbReference type="Proteomes" id="UP001632037">
    <property type="component" value="Unassembled WGS sequence"/>
</dbReference>
<reference evidence="4 5" key="1">
    <citation type="submission" date="2024-09" db="EMBL/GenBank/DDBJ databases">
        <title>Genome sequencing and assembly of Phytophthora oleae, isolate VK10A, causative agent of rot of olive drupes.</title>
        <authorList>
            <person name="Conti Taguali S."/>
            <person name="Riolo M."/>
            <person name="La Spada F."/>
            <person name="Cacciola S.O."/>
            <person name="Dionisio G."/>
        </authorList>
    </citation>
    <scope>NUCLEOTIDE SEQUENCE [LARGE SCALE GENOMIC DNA]</scope>
    <source>
        <strain evidence="4 5">VK10A</strain>
    </source>
</reference>
<proteinExistence type="predicted"/>
<dbReference type="AlphaFoldDB" id="A0ABD3G2U2"/>
<name>A0ABD3G2U2_9STRA</name>
<dbReference type="PANTHER" id="PTHR11405:SF5">
    <property type="entry name" value="CAD PROTEIN"/>
    <property type="match status" value="1"/>
</dbReference>
<evidence type="ECO:0000313" key="4">
    <source>
        <dbReference type="EMBL" id="KAL3672886.1"/>
    </source>
</evidence>
<evidence type="ECO:0000256" key="3">
    <source>
        <dbReference type="ARBA" id="ARBA00022840"/>
    </source>
</evidence>